<dbReference type="InterPro" id="IPR013194">
    <property type="entry name" value="HDAC_interact_dom"/>
</dbReference>
<feature type="region of interest" description="Disordered" evidence="8">
    <location>
        <begin position="1"/>
        <end position="107"/>
    </location>
</feature>
<comment type="subcellular location">
    <subcellularLocation>
        <location evidence="1 7">Nucleus</location>
    </subcellularLocation>
</comment>
<feature type="compositionally biased region" description="Low complexity" evidence="8">
    <location>
        <begin position="54"/>
        <end position="64"/>
    </location>
</feature>
<keyword evidence="6 7" id="KW-0539">Nucleus</keyword>
<feature type="compositionally biased region" description="Pro residues" evidence="8">
    <location>
        <begin position="22"/>
        <end position="32"/>
    </location>
</feature>
<feature type="domain" description="Histone deacetylase interacting" evidence="9">
    <location>
        <begin position="701"/>
        <end position="803"/>
    </location>
</feature>
<evidence type="ECO:0000313" key="10">
    <source>
        <dbReference type="EMBL" id="TPX65684.1"/>
    </source>
</evidence>
<gene>
    <name evidence="10" type="ORF">CcCBS67573_g08059</name>
</gene>
<feature type="region of interest" description="Disordered" evidence="8">
    <location>
        <begin position="581"/>
        <end position="613"/>
    </location>
</feature>
<feature type="compositionally biased region" description="Low complexity" evidence="8">
    <location>
        <begin position="9"/>
        <end position="21"/>
    </location>
</feature>
<keyword evidence="2" id="KW-0678">Repressor</keyword>
<keyword evidence="5" id="KW-0804">Transcription</keyword>
<dbReference type="SUPFAM" id="SSF47762">
    <property type="entry name" value="PAH2 domain"/>
    <property type="match status" value="3"/>
</dbReference>
<dbReference type="InterPro" id="IPR003822">
    <property type="entry name" value="PAH"/>
</dbReference>
<dbReference type="Pfam" id="PF02671">
    <property type="entry name" value="PAH"/>
    <property type="match status" value="3"/>
</dbReference>
<feature type="region of interest" description="Disordered" evidence="8">
    <location>
        <begin position="202"/>
        <end position="332"/>
    </location>
</feature>
<sequence>MSDPPPNNPNSSTAPTNSGPPGQQPPPPPPPQQIGAGAGAATQLPFPRYSAPLSPHMSQVQQQQPMPPVHHQPIHPIQHQQMHPIHPQNPPQNPPQNQNQPQDGHTSRSLNVRDALEYLDKVKDQFRSQPEVYNRFLDIMKDFKSQSIDTPGVIDRVSTLFRGHPSLVTGFNTFLPPGYRIEATMNPLDPIRVWTPTGLQAPRLSQQQPQSQTPPASGPPPVGQAPLQSQQPPIQQQSQPQQLQPGPQPRTSPAVPHYPIAPAGSAPPPQQYFGGQQPPQQHQMPIPNQTGPGYQNIPPSHLPPPSIPPPSQQSHPSQLAPVSHADQSMPPVKKAPVEFSHAISYVNKIKTRFSNEQEIYKQFLEILQTYQRDNKPILEVYSQVQILFSNAPDLLEEFKKFLPEVNDAINKRSAAAAGGLAAKGSAGGPGGPSGGARMPPLGNFASADMRRTSGGNLAPMPAVGLGGMNGGNNNQKKPKRGGFGPSVGMASQQQQQQQQQQHQQVGYPGGYAGRGGSPTMMQMPGNGAMSSGPMGGPLPGGQPPMKRKKYDATSAGNVAPPAGYAGRPTAGGGYVPGGPVVPGPGANASHFPGDAQPSAPPPPGNSYPHHLGPNGGNLEELEWIDRCKRSIANKAVYNEFLKVLNLFSNEIIDSKTLVERVEPFLAKAPDLFTWFKKFVKYEEEQVVYNYAANRPDVDWRTCRRVGYSYRRMPDNVPRSACSGRDDLCREVLNDDWVAQADYTSSETGGFISHKKTIYEEALHKCEEERYEFDMNIEANQHTIALLEPIYRRINTMSPEERAKFKLPIGLGGVSKTIYQRVIKKIYDVEKGTEMIDALHNNPAVAVPIVLRRLKQKDEEWKRCQRDWNKVWREIDAKNYYKALDHQGITFKVTDRKALSSKTLLTEIETLYREQRERRRTALPQRATPSAYYAFVSNSKLGPGPLTSTAFSRHQMDFTLGDGIGSVFRDSRRLVLMHVGTTTTVSQGEEDRFGDFFNNFLKRFFCLDGPEVVSDDDGLEGSVVEDGATDGGDESQGFSRQTLRKEVLMKQTALAAGDSSTASTNGAAAADVDMLSDTESVSTKVTSTHVRTPIKREYFPFFCNSSLYVMFRLFEILCARLAKLKELSDEYQTSPPSFMSVINPTAVNLGLQQPDAVENQTPKPKDRYAGLMRAVHELLESKIDAIEYEDRLRGLFGTTAYLGYTLDKVVSTLVKQIQVVMADPLSNDLLELYLRDRSKHASSARQENVYRLNAERLLDDDNLYRLDYHVAPKVLTMQLLTKEDAVLQDSTSVEELWSVYVDQFIQLTGNSNGVGYNDPHAIQLPRRGHVTHFSSNNGPVFGSEPFLRRTLNVGVEHLPGGILNDAVESRSGLELKICLNTYKMFFVEDTEDYFARRGFKKGVRTAASNAQAKEKLDAWIEERWAEIEVEDAAGEDVMDIAGDADKVEDSENVDPVPVNSGPPADTGMDVEMQ</sequence>
<evidence type="ECO:0000256" key="5">
    <source>
        <dbReference type="ARBA" id="ARBA00023163"/>
    </source>
</evidence>
<feature type="compositionally biased region" description="Gly residues" evidence="8">
    <location>
        <begin position="507"/>
        <end position="516"/>
    </location>
</feature>
<dbReference type="FunFam" id="1.20.1160.11:FF:000001">
    <property type="entry name" value="Paired amphipathic helix protein Sin3"/>
    <property type="match status" value="1"/>
</dbReference>
<reference evidence="10 11" key="1">
    <citation type="journal article" date="2019" name="Sci. Rep.">
        <title>Comparative genomics of chytrid fungi reveal insights into the obligate biotrophic and pathogenic lifestyle of Synchytrium endobioticum.</title>
        <authorList>
            <person name="van de Vossenberg B.T.L.H."/>
            <person name="Warris S."/>
            <person name="Nguyen H.D.T."/>
            <person name="van Gent-Pelzer M.P.E."/>
            <person name="Joly D.L."/>
            <person name="van de Geest H.C."/>
            <person name="Bonants P.J.M."/>
            <person name="Smith D.S."/>
            <person name="Levesque C.A."/>
            <person name="van der Lee T.A.J."/>
        </authorList>
    </citation>
    <scope>NUCLEOTIDE SEQUENCE [LARGE SCALE GENOMIC DNA]</scope>
    <source>
        <strain evidence="10 11">CBS 675.73</strain>
    </source>
</reference>
<dbReference type="STRING" id="246404.A0A507EP99"/>
<comment type="caution">
    <text evidence="10">The sequence shown here is derived from an EMBL/GenBank/DDBJ whole genome shotgun (WGS) entry which is preliminary data.</text>
</comment>
<feature type="compositionally biased region" description="Gly residues" evidence="8">
    <location>
        <begin position="425"/>
        <end position="434"/>
    </location>
</feature>
<feature type="compositionally biased region" description="Low complexity" evidence="8">
    <location>
        <begin position="492"/>
        <end position="506"/>
    </location>
</feature>
<dbReference type="Pfam" id="PF16879">
    <property type="entry name" value="Sin3a_C"/>
    <property type="match status" value="1"/>
</dbReference>
<dbReference type="Pfam" id="PF08295">
    <property type="entry name" value="Sin3_corepress"/>
    <property type="match status" value="1"/>
</dbReference>
<feature type="compositionally biased region" description="Low complexity" evidence="8">
    <location>
        <begin position="224"/>
        <end position="245"/>
    </location>
</feature>
<protein>
    <recommendedName>
        <fullName evidence="9">Histone deacetylase interacting domain-containing protein</fullName>
    </recommendedName>
</protein>
<dbReference type="GO" id="GO:0003714">
    <property type="term" value="F:transcription corepressor activity"/>
    <property type="evidence" value="ECO:0007669"/>
    <property type="project" value="InterPro"/>
</dbReference>
<accession>A0A507EP99</accession>
<keyword evidence="3" id="KW-0677">Repeat</keyword>
<feature type="region of interest" description="Disordered" evidence="8">
    <location>
        <begin position="1016"/>
        <end position="1038"/>
    </location>
</feature>
<feature type="region of interest" description="Disordered" evidence="8">
    <location>
        <begin position="1441"/>
        <end position="1472"/>
    </location>
</feature>
<evidence type="ECO:0000256" key="2">
    <source>
        <dbReference type="ARBA" id="ARBA00022491"/>
    </source>
</evidence>
<feature type="region of interest" description="Disordered" evidence="8">
    <location>
        <begin position="420"/>
        <end position="554"/>
    </location>
</feature>
<proteinExistence type="predicted"/>
<evidence type="ECO:0000256" key="6">
    <source>
        <dbReference type="ARBA" id="ARBA00023242"/>
    </source>
</evidence>
<dbReference type="GO" id="GO:0010628">
    <property type="term" value="P:positive regulation of gene expression"/>
    <property type="evidence" value="ECO:0007669"/>
    <property type="project" value="UniProtKB-ARBA"/>
</dbReference>
<keyword evidence="11" id="KW-1185">Reference proteome</keyword>
<dbReference type="SMART" id="SM00761">
    <property type="entry name" value="HDAC_interact"/>
    <property type="match status" value="1"/>
</dbReference>
<dbReference type="GO" id="GO:0000122">
    <property type="term" value="P:negative regulation of transcription by RNA polymerase II"/>
    <property type="evidence" value="ECO:0007669"/>
    <property type="project" value="TreeGrafter"/>
</dbReference>
<evidence type="ECO:0000256" key="4">
    <source>
        <dbReference type="ARBA" id="ARBA00023015"/>
    </source>
</evidence>
<dbReference type="FunFam" id="1.20.1160.11:FF:000002">
    <property type="entry name" value="Paired amphipathic helix protein SIN3"/>
    <property type="match status" value="1"/>
</dbReference>
<dbReference type="Gene3D" id="1.20.1160.11">
    <property type="entry name" value="Paired amphipathic helix"/>
    <property type="match status" value="3"/>
</dbReference>
<dbReference type="InterPro" id="IPR031693">
    <property type="entry name" value="Sin3_C"/>
</dbReference>
<dbReference type="PANTHER" id="PTHR12346:SF0">
    <property type="entry name" value="SIN3A, ISOFORM G"/>
    <property type="match status" value="1"/>
</dbReference>
<feature type="compositionally biased region" description="Low complexity" evidence="8">
    <location>
        <begin position="523"/>
        <end position="532"/>
    </location>
</feature>
<feature type="compositionally biased region" description="Low complexity" evidence="8">
    <location>
        <begin position="71"/>
        <end position="86"/>
    </location>
</feature>
<evidence type="ECO:0000256" key="8">
    <source>
        <dbReference type="SAM" id="MobiDB-lite"/>
    </source>
</evidence>
<evidence type="ECO:0000313" key="11">
    <source>
        <dbReference type="Proteomes" id="UP000320333"/>
    </source>
</evidence>
<dbReference type="GO" id="GO:0033698">
    <property type="term" value="C:Rpd3L complex"/>
    <property type="evidence" value="ECO:0007669"/>
    <property type="project" value="UniProtKB-ARBA"/>
</dbReference>
<name>A0A507EP99_9FUNG</name>
<keyword evidence="4" id="KW-0805">Transcription regulation</keyword>
<organism evidence="10 11">
    <name type="scientific">Chytriomyces confervae</name>
    <dbReference type="NCBI Taxonomy" id="246404"/>
    <lineage>
        <taxon>Eukaryota</taxon>
        <taxon>Fungi</taxon>
        <taxon>Fungi incertae sedis</taxon>
        <taxon>Chytridiomycota</taxon>
        <taxon>Chytridiomycota incertae sedis</taxon>
        <taxon>Chytridiomycetes</taxon>
        <taxon>Chytridiales</taxon>
        <taxon>Chytriomycetaceae</taxon>
        <taxon>Chytriomyces</taxon>
    </lineage>
</organism>
<dbReference type="PROSITE" id="PS51477">
    <property type="entry name" value="PAH"/>
    <property type="match status" value="3"/>
</dbReference>
<feature type="compositionally biased region" description="Pro residues" evidence="8">
    <location>
        <begin position="300"/>
        <end position="311"/>
    </location>
</feature>
<evidence type="ECO:0000256" key="1">
    <source>
        <dbReference type="ARBA" id="ARBA00004123"/>
    </source>
</evidence>
<feature type="compositionally biased region" description="Low complexity" evidence="8">
    <location>
        <begin position="202"/>
        <end position="215"/>
    </location>
</feature>
<evidence type="ECO:0000259" key="9">
    <source>
        <dbReference type="SMART" id="SM00761"/>
    </source>
</evidence>
<dbReference type="InterPro" id="IPR039774">
    <property type="entry name" value="Sin3-like"/>
</dbReference>
<dbReference type="FunFam" id="1.20.1160.11:FF:000003">
    <property type="entry name" value="Paired amphipathic helix SIN3-like protein"/>
    <property type="match status" value="1"/>
</dbReference>
<evidence type="ECO:0000256" key="7">
    <source>
        <dbReference type="PROSITE-ProRule" id="PRU00810"/>
    </source>
</evidence>
<dbReference type="InterPro" id="IPR036600">
    <property type="entry name" value="PAH_sf"/>
</dbReference>
<dbReference type="OrthoDB" id="10265969at2759"/>
<dbReference type="Proteomes" id="UP000320333">
    <property type="component" value="Unassembled WGS sequence"/>
</dbReference>
<dbReference type="PANTHER" id="PTHR12346">
    <property type="entry name" value="SIN3B-RELATED"/>
    <property type="match status" value="1"/>
</dbReference>
<dbReference type="EMBL" id="QEAP01000478">
    <property type="protein sequence ID" value="TPX65684.1"/>
    <property type="molecule type" value="Genomic_DNA"/>
</dbReference>
<feature type="compositionally biased region" description="Low complexity" evidence="8">
    <location>
        <begin position="271"/>
        <end position="289"/>
    </location>
</feature>
<evidence type="ECO:0000256" key="3">
    <source>
        <dbReference type="ARBA" id="ARBA00022737"/>
    </source>
</evidence>